<accession>A0AAX3T4U7</accession>
<dbReference type="Gene3D" id="3.40.50.1820">
    <property type="entry name" value="alpha/beta hydrolase"/>
    <property type="match status" value="1"/>
</dbReference>
<protein>
    <submittedName>
        <fullName evidence="2">Uncharacterized protein</fullName>
    </submittedName>
</protein>
<evidence type="ECO:0000313" key="3">
    <source>
        <dbReference type="Proteomes" id="UP001213504"/>
    </source>
</evidence>
<gene>
    <name evidence="2" type="ORF">P9A14_18845</name>
</gene>
<sequence>MGTWLQDGSSGSRESARTPGAGSCPRPTGETARWPARRPAAARRLEADGHRVDLVVVVDTFVPPRVLHRAKRADPSLTTTTTYEPLPRKELWRRRIRVPLAGVVRTSPTADAQALEELGVRVARLHRPRPYTGRALVVQGSENRDDPSVWRRHIVTGDVDVLRLECNHLSVVREPHIGDVVDAIGAALGQPQP</sequence>
<evidence type="ECO:0000313" key="2">
    <source>
        <dbReference type="EMBL" id="WFP24168.1"/>
    </source>
</evidence>
<proteinExistence type="predicted"/>
<organism evidence="2 3">
    <name type="scientific">Gordonia hongkongensis</name>
    <dbReference type="NCBI Taxonomy" id="1701090"/>
    <lineage>
        <taxon>Bacteria</taxon>
        <taxon>Bacillati</taxon>
        <taxon>Actinomycetota</taxon>
        <taxon>Actinomycetes</taxon>
        <taxon>Mycobacteriales</taxon>
        <taxon>Gordoniaceae</taxon>
        <taxon>Gordonia</taxon>
    </lineage>
</organism>
<dbReference type="SUPFAM" id="SSF53474">
    <property type="entry name" value="alpha/beta-Hydrolases"/>
    <property type="match status" value="1"/>
</dbReference>
<feature type="region of interest" description="Disordered" evidence="1">
    <location>
        <begin position="1"/>
        <end position="36"/>
    </location>
</feature>
<dbReference type="AlphaFoldDB" id="A0AAX3T4U7"/>
<dbReference type="Proteomes" id="UP001213504">
    <property type="component" value="Chromosome"/>
</dbReference>
<feature type="compositionally biased region" description="Polar residues" evidence="1">
    <location>
        <begin position="1"/>
        <end position="13"/>
    </location>
</feature>
<dbReference type="RefSeq" id="WP_242697050.1">
    <property type="nucleotide sequence ID" value="NZ_CBDRMI010000005.1"/>
</dbReference>
<evidence type="ECO:0000256" key="1">
    <source>
        <dbReference type="SAM" id="MobiDB-lite"/>
    </source>
</evidence>
<reference evidence="2" key="1">
    <citation type="submission" date="2023-04" db="EMBL/GenBank/DDBJ databases">
        <title>Complete genome sequence of a phthalic acid esters degrading bacterial strain.</title>
        <authorList>
            <person name="Weng L."/>
            <person name="Jia Y."/>
            <person name="Ren L."/>
        </authorList>
    </citation>
    <scope>NUCLEOTIDE SEQUENCE</scope>
    <source>
        <strain evidence="2">RL-LY01</strain>
    </source>
</reference>
<dbReference type="InterPro" id="IPR029058">
    <property type="entry name" value="AB_hydrolase_fold"/>
</dbReference>
<dbReference type="EMBL" id="CP121270">
    <property type="protein sequence ID" value="WFP24168.1"/>
    <property type="molecule type" value="Genomic_DNA"/>
</dbReference>
<name>A0AAX3T4U7_9ACTN</name>